<feature type="compositionally biased region" description="Gly residues" evidence="1">
    <location>
        <begin position="1871"/>
        <end position="1911"/>
    </location>
</feature>
<evidence type="ECO:0000256" key="1">
    <source>
        <dbReference type="SAM" id="MobiDB-lite"/>
    </source>
</evidence>
<feature type="region of interest" description="Disordered" evidence="1">
    <location>
        <begin position="1868"/>
        <end position="1925"/>
    </location>
</feature>
<name>A0A0E2H8S1_9FIRM</name>
<protein>
    <recommendedName>
        <fullName evidence="2">Bacterial repeat domain-containing protein</fullName>
    </recommendedName>
</protein>
<gene>
    <name evidence="3" type="ORF">HMPREF1090_03327</name>
</gene>
<evidence type="ECO:0000313" key="4">
    <source>
        <dbReference type="Proteomes" id="UP000013085"/>
    </source>
</evidence>
<sequence>MNSGIYRFYKRLTAMLLAICMIAGLVMGQPNILSYASTELLDENLGEGASEATAYTWKNGSVTGQGGGGQSWRFDLRGLQAGQHNYAQAGIKTTYSNGGYATWFQVGTNAKQLIGGSTNGGVQSLDAYGIEVKIAVSPSPDNKYVFVDYYVYDKNGQGGSTGRTIKMGTGTDVMIGGTREDDYATVYKNDRGFHMVNQHVKTTFDCITNDSSLGVTPPDTRWIGHYNSWGSNVFNESSNDVVSSTDSGMAYSWEFQLHPYETVHRRVAFAIRDTSYYVSDQYGQDSSNAEGTYSSPFKTIEYALNKIGNNKGYIYIMDYPDISSAIDVSGNSQKDITIASTDYDHEGHPMNEDGDYIKTLTRASGYTGPLFNVSGPTLKFTDIVLDGNHAESQDPLISASSGKLEINSGAVITNCSGSESGQGSAVNVTGSAGLSMNFGTVSGNVSAGKGAVYYNGSGAFEIRNRNQISDNTTPSGKKANVYLAQDKYITVMSDLDTSQIGVTAEQLPLASPGGISSQPGQEVKIAVPSISYPGAAGSCPFADNFKADQEAGNSGVYVSAGTEILGNGRNAVLKRNGYTVSFVYRDSATGGTVNGAPASTPLSYAGGDAVEVNAPAAITGYSLTGVTIDQGTGGTLSAQADAGAVDFGKVTGTMPGQDVVITYEYTRNSGSIVFEANGGTPEPQALTGSVGGSVNALLPNISRYGYQFVGWSTVNDRMNPDLISGLPSEFPEDPVTYYAIFSPDSNVKFDYTVDYVNADGSIVFQSTTAEDAYSVEAEVHSGKKNIHGYTWSLADSSTNPATYNYGDGHGPVPFGNFNGGTGDFSGKMPGQDAAVKYGYQVDRSNSNAKSAFTVKYVTANGTVVHTADIQDVFPEDAIIAAPMDVYGFQYLSGSITAGTAADDTDGHLVSAVQGSFDSDGRFTGTMPNQPVEITYLYEATEEGYEYKIHYLDNGTQDERLRNITGPDAQNVTADTPVTAEFKNLYGYVFQAERSEPASAGNFDSSHNFNGIMPNDRLAVTYRYDRDPSKWADLIYRAGEHGSLSRGSNTSPDVTAMAGGTYKASVLLNDGTDEGAAGSYTWNDILEKRLAPEATADTYYRFEGWFIDQNGNGIKDSGEELLSAGSRFTGSATVTAYFAEDPDQWVDIHFTAGEHGTIDAGENVNLHIQYDRTWADITGNLPAYTPEVNYLVDGWYDGGAPVEDDSRLVNGNTYTIRFYPDPAVFGTDVAARDASAGIDTQGKGRITVYGTTQGYQYIITDMEGNIIDVIRGNISGRVYFEDLYPGTRYLIYEATGTTQAQTGRPINSVTGIMSSATEVLVPVVETNYQVLYDEEHEGKTVFVIKPADADSDYAILDQDGNVVATPETGDGGWQSAGGSQPASLTFSGLDYNEEYVVVAKPHGASGITAESKLEDGTHISTDPGGELDIPNYVVEAINGQVHSVDGVELDIPRYDEVHKGDEVVLHAEETDGNGQNFRYWKVTIGAVPGMTETIRRQDVTFTMPDSNVVMTAYYERAAATPSNATVTDEVRGGNKHEMALDPNEIENLEEELTTDADRTLMDVNHADVTYKVVYKKTVVKATESNAIKRSSYYDGDHEEAYHGAWGLNVDIERYVNGRKVGVASPSEATFNTYVQLDKEDVDMMDYQLFAISEDPDDGELIIEPVDMSDNPEETGGLFTFTAQAGMRYVLIYSRAYRIYFINNKEEPKYRYHFKVRRGEAPGSGAYSFEYSQVEIPIDSFINNEGIEFNYIGWSYREDRLKEFDPDKEIKRKTYVYAFYDDNSGEVNDARKQLEDAIKATIEKSDDYFLTLKETEKIKEAIEEALDVFDRTGPRATLDELLDALDRLEEACEPFDKILEDRYDHYDKIQNGGNSGGTSGGDGWGSGSHGGSGSGSGSGSGGSKGGSKGGGGSARSVSTGGPVTTPAPYVAETSKSYVVGTNGNWELVDASNDKWAFVLNGGIRLTSIWAKLDYANGDVNKNGWYHFNANGLMDYGWFRDEHMNWYYCNAKKDGWLGKMKTGWHYDEVDKHWYFLDLVTGQMVMGWKEIEGKWYFFTPQNTAQTYSYDRSTGKWVFMQNQERPLGSMYSNEKTPDGYQVGADGALQ</sequence>
<reference evidence="3 4" key="1">
    <citation type="submission" date="2013-01" db="EMBL/GenBank/DDBJ databases">
        <title>The Genome Sequence of Clostridium clostridioforme 90A8.</title>
        <authorList>
            <consortium name="The Broad Institute Genome Sequencing Platform"/>
            <person name="Earl A."/>
            <person name="Ward D."/>
            <person name="Feldgarden M."/>
            <person name="Gevers D."/>
            <person name="Courvalin P."/>
            <person name="Lambert T."/>
            <person name="Walker B."/>
            <person name="Young S.K."/>
            <person name="Zeng Q."/>
            <person name="Gargeya S."/>
            <person name="Fitzgerald M."/>
            <person name="Haas B."/>
            <person name="Abouelleil A."/>
            <person name="Alvarado L."/>
            <person name="Arachchi H.M."/>
            <person name="Berlin A.M."/>
            <person name="Chapman S.B."/>
            <person name="Dewar J."/>
            <person name="Goldberg J."/>
            <person name="Griggs A."/>
            <person name="Gujja S."/>
            <person name="Hansen M."/>
            <person name="Howarth C."/>
            <person name="Imamovic A."/>
            <person name="Larimer J."/>
            <person name="McCowan C."/>
            <person name="Murphy C."/>
            <person name="Neiman D."/>
            <person name="Pearson M."/>
            <person name="Priest M."/>
            <person name="Roberts A."/>
            <person name="Saif S."/>
            <person name="Shea T."/>
            <person name="Sisk P."/>
            <person name="Sykes S."/>
            <person name="Wortman J."/>
            <person name="Nusbaum C."/>
            <person name="Birren B."/>
        </authorList>
    </citation>
    <scope>NUCLEOTIDE SEQUENCE [LARGE SCALE GENOMIC DNA]</scope>
    <source>
        <strain evidence="3 4">90A8</strain>
    </source>
</reference>
<dbReference type="Gene3D" id="3.30.1910.20">
    <property type="entry name" value="asparaginyl-tRNA synthetase, N-terminal domain"/>
    <property type="match status" value="1"/>
</dbReference>
<proteinExistence type="predicted"/>
<dbReference type="InterPro" id="IPR044060">
    <property type="entry name" value="Bacterial_rp_domain"/>
</dbReference>
<evidence type="ECO:0000259" key="2">
    <source>
        <dbReference type="Pfam" id="PF18998"/>
    </source>
</evidence>
<comment type="caution">
    <text evidence="3">The sequence shown here is derived from an EMBL/GenBank/DDBJ whole genome shotgun (WGS) entry which is preliminary data.</text>
</comment>
<evidence type="ECO:0000313" key="3">
    <source>
        <dbReference type="EMBL" id="ENZ13046.1"/>
    </source>
</evidence>
<dbReference type="Proteomes" id="UP000013085">
    <property type="component" value="Unassembled WGS sequence"/>
</dbReference>
<accession>A0A0E2H8S1</accession>
<dbReference type="PATRIC" id="fig|999408.3.peg.3601"/>
<organism evidence="3 4">
    <name type="scientific">[Clostridium] clostridioforme 90A8</name>
    <dbReference type="NCBI Taxonomy" id="999408"/>
    <lineage>
        <taxon>Bacteria</taxon>
        <taxon>Bacillati</taxon>
        <taxon>Bacillota</taxon>
        <taxon>Clostridia</taxon>
        <taxon>Lachnospirales</taxon>
        <taxon>Lachnospiraceae</taxon>
        <taxon>Enterocloster</taxon>
    </lineage>
</organism>
<feature type="domain" description="Bacterial repeat" evidence="2">
    <location>
        <begin position="1456"/>
        <end position="1516"/>
    </location>
</feature>
<dbReference type="RefSeq" id="WP_002593523.1">
    <property type="nucleotide sequence ID" value="NZ_KB850978.1"/>
</dbReference>
<dbReference type="HOGENOM" id="CLU_232457_0_0_9"/>
<dbReference type="Gene3D" id="2.10.270.10">
    <property type="entry name" value="Cholin Binding"/>
    <property type="match status" value="1"/>
</dbReference>
<dbReference type="Pfam" id="PF18998">
    <property type="entry name" value="Flg_new_2"/>
    <property type="match status" value="1"/>
</dbReference>
<dbReference type="SUPFAM" id="SSF69360">
    <property type="entry name" value="Cell wall binding repeat"/>
    <property type="match status" value="1"/>
</dbReference>
<dbReference type="EMBL" id="AGYR01000036">
    <property type="protein sequence ID" value="ENZ13046.1"/>
    <property type="molecule type" value="Genomic_DNA"/>
</dbReference>